<proteinExistence type="predicted"/>
<evidence type="ECO:0000313" key="3">
    <source>
        <dbReference type="EMBL" id="CAD8877601.1"/>
    </source>
</evidence>
<dbReference type="AlphaFoldDB" id="A0A6U5E7Y9"/>
<evidence type="ECO:0000256" key="1">
    <source>
        <dbReference type="SAM" id="MobiDB-lite"/>
    </source>
</evidence>
<feature type="region of interest" description="Disordered" evidence="1">
    <location>
        <begin position="210"/>
        <end position="347"/>
    </location>
</feature>
<feature type="compositionally biased region" description="Basic residues" evidence="1">
    <location>
        <begin position="1"/>
        <end position="11"/>
    </location>
</feature>
<accession>A0A6U5E7Y9</accession>
<dbReference type="EMBL" id="HBFR01006660">
    <property type="protein sequence ID" value="CAD8877600.1"/>
    <property type="molecule type" value="Transcribed_RNA"/>
</dbReference>
<feature type="compositionally biased region" description="Polar residues" evidence="1">
    <location>
        <begin position="328"/>
        <end position="347"/>
    </location>
</feature>
<reference evidence="2" key="1">
    <citation type="submission" date="2021-01" db="EMBL/GenBank/DDBJ databases">
        <authorList>
            <person name="Corre E."/>
            <person name="Pelletier E."/>
            <person name="Niang G."/>
            <person name="Scheremetjew M."/>
            <person name="Finn R."/>
            <person name="Kale V."/>
            <person name="Holt S."/>
            <person name="Cochrane G."/>
            <person name="Meng A."/>
            <person name="Brown T."/>
            <person name="Cohen L."/>
        </authorList>
    </citation>
    <scope>NUCLEOTIDE SEQUENCE</scope>
    <source>
        <strain evidence="2">308</strain>
    </source>
</reference>
<dbReference type="EMBL" id="HBFR01006661">
    <property type="protein sequence ID" value="CAD8877601.1"/>
    <property type="molecule type" value="Transcribed_RNA"/>
</dbReference>
<protein>
    <submittedName>
        <fullName evidence="2">Uncharacterized protein</fullName>
    </submittedName>
</protein>
<feature type="compositionally biased region" description="Low complexity" evidence="1">
    <location>
        <begin position="255"/>
        <end position="265"/>
    </location>
</feature>
<feature type="compositionally biased region" description="Polar residues" evidence="1">
    <location>
        <begin position="266"/>
        <end position="275"/>
    </location>
</feature>
<organism evidence="2">
    <name type="scientific">Corethron hystrix</name>
    <dbReference type="NCBI Taxonomy" id="216773"/>
    <lineage>
        <taxon>Eukaryota</taxon>
        <taxon>Sar</taxon>
        <taxon>Stramenopiles</taxon>
        <taxon>Ochrophyta</taxon>
        <taxon>Bacillariophyta</taxon>
        <taxon>Coscinodiscophyceae</taxon>
        <taxon>Corethrophycidae</taxon>
        <taxon>Corethrales</taxon>
        <taxon>Corethraceae</taxon>
        <taxon>Corethron</taxon>
    </lineage>
</organism>
<sequence length="347" mass="38439">MKRAMQKRTRQKLKEELPPGILSPGAKRDKKETRSSFRSKTSHFLLPHAPPLRAPIPILPLLLAFLYPILILSTEVPLEYRSIITPIRAIGSYISDDELSNCKNNLIHADTDGNDGLSFLEYPTFLFKQSDGKLSYNNDDNVMPLSFVATFNIVACASCSAEESCCADRELNLVIPSENGDDPETNFLLNICTYMNKKISQVLQADLQTKVPSPQPSYRPSIMPTVYPSPTPSAKPTSFPTPSPTKSPTAPPTTYPSRRPTSKPTQNPTTLPTTHPSRRETSKPTLLQSPQSYSKPTPQPTVSPTLYPTCIHLLYPSFEPSEAPTPRLTLQPTSKPLFTKEQPSSSE</sequence>
<feature type="compositionally biased region" description="Pro residues" evidence="1">
    <location>
        <begin position="227"/>
        <end position="254"/>
    </location>
</feature>
<feature type="compositionally biased region" description="Polar residues" evidence="1">
    <location>
        <begin position="283"/>
        <end position="306"/>
    </location>
</feature>
<name>A0A6U5E7Y9_9STRA</name>
<evidence type="ECO:0000313" key="2">
    <source>
        <dbReference type="EMBL" id="CAD8877600.1"/>
    </source>
</evidence>
<gene>
    <name evidence="2" type="ORF">CHYS00102_LOCUS4784</name>
    <name evidence="3" type="ORF">CHYS00102_LOCUS4785</name>
</gene>
<dbReference type="PRINTS" id="PR01217">
    <property type="entry name" value="PRICHEXTENSN"/>
</dbReference>
<feature type="region of interest" description="Disordered" evidence="1">
    <location>
        <begin position="1"/>
        <end position="34"/>
    </location>
</feature>